<evidence type="ECO:0000313" key="10">
    <source>
        <dbReference type="EMBL" id="MBC8599875.1"/>
    </source>
</evidence>
<sequence>MVSCFGTDRSWGMKRNKLYYILFVLYILATAFVLYVNGIFTGNVASFLNLAINGVFLLVIGILFVICGFSFARLNRCTDELVRVTEEIQKEYKEAGEKNLWASYCERKELFQDVALKDAFGKYLMRMKTLKTRYGYTSVCDVEEYINEDLLDQAGMTHFNSAMGGTLTGLGILGTFLGLSMGLGSFNGNDIYTISDNVGPLLSGMKVAFHTSVYGIFFSLVFNFVYRSLMADAYGKMDGFLAAFRQCVLPQPVSERENSASMLVYQAGMADSMKKIMELLKGNAEEQTRGVERIVAQVMETLEYSMGASFASLGDTMRSAGEAQMAYAESGRQLTEAAEKLLDSSRALQASVAQEMERQVAFARELREQKEDLAAACREMTEDVGNQIHTFHQMRNLYEK</sequence>
<evidence type="ECO:0000256" key="7">
    <source>
        <dbReference type="SAM" id="Coils"/>
    </source>
</evidence>
<keyword evidence="2" id="KW-1003">Cell membrane</keyword>
<evidence type="ECO:0000256" key="2">
    <source>
        <dbReference type="ARBA" id="ARBA00022475"/>
    </source>
</evidence>
<evidence type="ECO:0000256" key="1">
    <source>
        <dbReference type="ARBA" id="ARBA00004651"/>
    </source>
</evidence>
<dbReference type="InterPro" id="IPR002898">
    <property type="entry name" value="MotA_ExbB_proton_chnl"/>
</dbReference>
<reference evidence="10 11" key="1">
    <citation type="submission" date="2020-08" db="EMBL/GenBank/DDBJ databases">
        <title>Genome public.</title>
        <authorList>
            <person name="Liu C."/>
            <person name="Sun Q."/>
        </authorList>
    </citation>
    <scope>NUCLEOTIDE SEQUENCE [LARGE SCALE GENOMIC DNA]</scope>
    <source>
        <strain evidence="10 11">BX10</strain>
    </source>
</reference>
<keyword evidence="7" id="KW-0175">Coiled coil</keyword>
<name>A0ABR7NUT3_9FIRM</name>
<evidence type="ECO:0000256" key="5">
    <source>
        <dbReference type="ARBA" id="ARBA00023136"/>
    </source>
</evidence>
<feature type="transmembrane region" description="Helical" evidence="8">
    <location>
        <begin position="18"/>
        <end position="38"/>
    </location>
</feature>
<comment type="caution">
    <text evidence="10">The sequence shown here is derived from an EMBL/GenBank/DDBJ whole genome shotgun (WGS) entry which is preliminary data.</text>
</comment>
<keyword evidence="5 8" id="KW-0472">Membrane</keyword>
<evidence type="ECO:0000259" key="9">
    <source>
        <dbReference type="Pfam" id="PF01618"/>
    </source>
</evidence>
<evidence type="ECO:0000313" key="11">
    <source>
        <dbReference type="Proteomes" id="UP000647491"/>
    </source>
</evidence>
<proteinExistence type="inferred from homology"/>
<keyword evidence="6" id="KW-0813">Transport</keyword>
<keyword evidence="11" id="KW-1185">Reference proteome</keyword>
<organism evidence="10 11">
    <name type="scientific">Enterocloster hominis</name>
    <name type="common">ex Liu et al. 2021</name>
    <dbReference type="NCBI Taxonomy" id="2763663"/>
    <lineage>
        <taxon>Bacteria</taxon>
        <taxon>Bacillati</taxon>
        <taxon>Bacillota</taxon>
        <taxon>Clostridia</taxon>
        <taxon>Lachnospirales</taxon>
        <taxon>Lachnospiraceae</taxon>
        <taxon>Enterocloster</taxon>
    </lineage>
</organism>
<dbReference type="Pfam" id="PF01618">
    <property type="entry name" value="MotA_ExbB"/>
    <property type="match status" value="1"/>
</dbReference>
<gene>
    <name evidence="10" type="ORF">H8708_11675</name>
</gene>
<evidence type="ECO:0000256" key="6">
    <source>
        <dbReference type="RuleBase" id="RU004057"/>
    </source>
</evidence>
<keyword evidence="4 8" id="KW-1133">Transmembrane helix</keyword>
<evidence type="ECO:0000256" key="8">
    <source>
        <dbReference type="SAM" id="Phobius"/>
    </source>
</evidence>
<feature type="transmembrane region" description="Helical" evidence="8">
    <location>
        <begin position="207"/>
        <end position="226"/>
    </location>
</feature>
<feature type="transmembrane region" description="Helical" evidence="8">
    <location>
        <begin position="50"/>
        <end position="72"/>
    </location>
</feature>
<comment type="similarity">
    <text evidence="6">Belongs to the exbB/tolQ family.</text>
</comment>
<keyword evidence="3 8" id="KW-0812">Transmembrane</keyword>
<dbReference type="Proteomes" id="UP000647491">
    <property type="component" value="Unassembled WGS sequence"/>
</dbReference>
<accession>A0ABR7NUT3</accession>
<feature type="domain" description="MotA/TolQ/ExbB proton channel" evidence="9">
    <location>
        <begin position="155"/>
        <end position="232"/>
    </location>
</feature>
<protein>
    <submittedName>
        <fullName evidence="10">MotA/TolQ/ExbB proton channel family protein</fullName>
    </submittedName>
</protein>
<feature type="transmembrane region" description="Helical" evidence="8">
    <location>
        <begin position="166"/>
        <end position="187"/>
    </location>
</feature>
<evidence type="ECO:0000256" key="4">
    <source>
        <dbReference type="ARBA" id="ARBA00022989"/>
    </source>
</evidence>
<evidence type="ECO:0000256" key="3">
    <source>
        <dbReference type="ARBA" id="ARBA00022692"/>
    </source>
</evidence>
<comment type="subcellular location">
    <subcellularLocation>
        <location evidence="1">Cell membrane</location>
        <topology evidence="1">Multi-pass membrane protein</topology>
    </subcellularLocation>
    <subcellularLocation>
        <location evidence="6">Membrane</location>
        <topology evidence="6">Multi-pass membrane protein</topology>
    </subcellularLocation>
</comment>
<keyword evidence="6" id="KW-0653">Protein transport</keyword>
<dbReference type="EMBL" id="JACRTJ010000025">
    <property type="protein sequence ID" value="MBC8599875.1"/>
    <property type="molecule type" value="Genomic_DNA"/>
</dbReference>
<feature type="coiled-coil region" evidence="7">
    <location>
        <begin position="353"/>
        <end position="383"/>
    </location>
</feature>